<gene>
    <name evidence="1" type="ORF">FPL14_05840</name>
</gene>
<evidence type="ECO:0008006" key="3">
    <source>
        <dbReference type="Google" id="ProtNLM"/>
    </source>
</evidence>
<evidence type="ECO:0000313" key="1">
    <source>
        <dbReference type="EMBL" id="QMV40777.1"/>
    </source>
</evidence>
<organism evidence="1 2">
    <name type="scientific">Cohnella cholangitidis</name>
    <dbReference type="NCBI Taxonomy" id="2598458"/>
    <lineage>
        <taxon>Bacteria</taxon>
        <taxon>Bacillati</taxon>
        <taxon>Bacillota</taxon>
        <taxon>Bacilli</taxon>
        <taxon>Bacillales</taxon>
        <taxon>Paenibacillaceae</taxon>
        <taxon>Cohnella</taxon>
    </lineage>
</organism>
<proteinExistence type="predicted"/>
<name>A0A7G5BUZ3_9BACL</name>
<evidence type="ECO:0000313" key="2">
    <source>
        <dbReference type="Proteomes" id="UP000515679"/>
    </source>
</evidence>
<sequence length="192" mass="22639">MARLEWMLGITSSYFFQIRNDAYNLFSPSNIGIVRDIKQMGHSIGLHAHLGMIESYDELANNLVRDVEIMENMLKLPIDRYSYHRPPKAVLSLKLKIKGLINTYDGLFFEHRESNLEKVSVKYLADSRHQWKYGYPEERTIASHPKIQLLIHPDEWTIAGYDAKTNFRMLEDEKRINFRQTIRSECDHYTES</sequence>
<dbReference type="RefSeq" id="WP_182302134.1">
    <property type="nucleotide sequence ID" value="NZ_CP041969.1"/>
</dbReference>
<keyword evidence="2" id="KW-1185">Reference proteome</keyword>
<protein>
    <recommendedName>
        <fullName evidence="3">NodB homology domain-containing protein</fullName>
    </recommendedName>
</protein>
<dbReference type="KEGG" id="cchl:FPL14_05840"/>
<reference evidence="1 2" key="1">
    <citation type="submission" date="2019-07" db="EMBL/GenBank/DDBJ databases">
        <authorList>
            <person name="Kim J.K."/>
            <person name="Cheong H.-M."/>
            <person name="Choi Y."/>
            <person name="Hwang K.J."/>
            <person name="Lee S."/>
            <person name="Choi C."/>
        </authorList>
    </citation>
    <scope>NUCLEOTIDE SEQUENCE [LARGE SCALE GENOMIC DNA]</scope>
    <source>
        <strain evidence="1 2">KS 22</strain>
    </source>
</reference>
<dbReference type="AlphaFoldDB" id="A0A7G5BUZ3"/>
<dbReference type="Proteomes" id="UP000515679">
    <property type="component" value="Chromosome"/>
</dbReference>
<dbReference type="EMBL" id="CP041969">
    <property type="protein sequence ID" value="QMV40777.1"/>
    <property type="molecule type" value="Genomic_DNA"/>
</dbReference>
<accession>A0A7G5BUZ3</accession>